<protein>
    <submittedName>
        <fullName evidence="2">Uncharacterized protein</fullName>
    </submittedName>
</protein>
<dbReference type="Proteomes" id="UP001501624">
    <property type="component" value="Unassembled WGS sequence"/>
</dbReference>
<reference evidence="3" key="1">
    <citation type="journal article" date="2019" name="Int. J. Syst. Evol. Microbiol.">
        <title>The Global Catalogue of Microorganisms (GCM) 10K type strain sequencing project: providing services to taxonomists for standard genome sequencing and annotation.</title>
        <authorList>
            <consortium name="The Broad Institute Genomics Platform"/>
            <consortium name="The Broad Institute Genome Sequencing Center for Infectious Disease"/>
            <person name="Wu L."/>
            <person name="Ma J."/>
        </authorList>
    </citation>
    <scope>NUCLEOTIDE SEQUENCE [LARGE SCALE GENOMIC DNA]</scope>
    <source>
        <strain evidence="3">JCM 17017</strain>
    </source>
</reference>
<evidence type="ECO:0000256" key="1">
    <source>
        <dbReference type="SAM" id="MobiDB-lite"/>
    </source>
</evidence>
<keyword evidence="3" id="KW-1185">Reference proteome</keyword>
<accession>A0ABP7IMK7</accession>
<feature type="region of interest" description="Disordered" evidence="1">
    <location>
        <begin position="1"/>
        <end position="20"/>
    </location>
</feature>
<proteinExistence type="predicted"/>
<organism evidence="2 3">
    <name type="scientific">Amycolatopsis tucumanensis</name>
    <dbReference type="NCBI Taxonomy" id="401106"/>
    <lineage>
        <taxon>Bacteria</taxon>
        <taxon>Bacillati</taxon>
        <taxon>Actinomycetota</taxon>
        <taxon>Actinomycetes</taxon>
        <taxon>Pseudonocardiales</taxon>
        <taxon>Pseudonocardiaceae</taxon>
        <taxon>Amycolatopsis</taxon>
    </lineage>
</organism>
<evidence type="ECO:0000313" key="3">
    <source>
        <dbReference type="Proteomes" id="UP001501624"/>
    </source>
</evidence>
<comment type="caution">
    <text evidence="2">The sequence shown here is derived from an EMBL/GenBank/DDBJ whole genome shotgun (WGS) entry which is preliminary data.</text>
</comment>
<sequence>MDEFGGGATGVGEGGGVATRGEVVDGADMDVDGGADVAGGAAGFSPQALAARTTAATNPATRAFTPVNRNHRGRR</sequence>
<feature type="compositionally biased region" description="Gly residues" evidence="1">
    <location>
        <begin position="1"/>
        <end position="18"/>
    </location>
</feature>
<dbReference type="EMBL" id="BAABCM010000006">
    <property type="protein sequence ID" value="GAA3821745.1"/>
    <property type="molecule type" value="Genomic_DNA"/>
</dbReference>
<feature type="compositionally biased region" description="Low complexity" evidence="1">
    <location>
        <begin position="54"/>
        <end position="66"/>
    </location>
</feature>
<name>A0ABP7IMK7_9PSEU</name>
<evidence type="ECO:0000313" key="2">
    <source>
        <dbReference type="EMBL" id="GAA3821745.1"/>
    </source>
</evidence>
<gene>
    <name evidence="2" type="ORF">GCM10022380_46070</name>
</gene>
<feature type="region of interest" description="Disordered" evidence="1">
    <location>
        <begin position="54"/>
        <end position="75"/>
    </location>
</feature>